<protein>
    <submittedName>
        <fullName evidence="1">DUF4160 domain-containing protein</fullName>
    </submittedName>
</protein>
<evidence type="ECO:0000313" key="2">
    <source>
        <dbReference type="Proteomes" id="UP001169764"/>
    </source>
</evidence>
<proteinExistence type="predicted"/>
<dbReference type="InterPro" id="IPR025427">
    <property type="entry name" value="DUF4160"/>
</dbReference>
<dbReference type="Proteomes" id="UP001169764">
    <property type="component" value="Unassembled WGS sequence"/>
</dbReference>
<comment type="caution">
    <text evidence="1">The sequence shown here is derived from an EMBL/GenBank/DDBJ whole genome shotgun (WGS) entry which is preliminary data.</text>
</comment>
<dbReference type="Pfam" id="PF13711">
    <property type="entry name" value="DUF4160"/>
    <property type="match status" value="1"/>
</dbReference>
<gene>
    <name evidence="1" type="ORF">Q4F19_20050</name>
</gene>
<evidence type="ECO:0000313" key="1">
    <source>
        <dbReference type="EMBL" id="MDO6416688.1"/>
    </source>
</evidence>
<organism evidence="1 2">
    <name type="scientific">Sphingomonas natans</name>
    <dbReference type="NCBI Taxonomy" id="3063330"/>
    <lineage>
        <taxon>Bacteria</taxon>
        <taxon>Pseudomonadati</taxon>
        <taxon>Pseudomonadota</taxon>
        <taxon>Alphaproteobacteria</taxon>
        <taxon>Sphingomonadales</taxon>
        <taxon>Sphingomonadaceae</taxon>
        <taxon>Sphingomonas</taxon>
    </lineage>
</organism>
<sequence length="58" mass="6742">MITSPHVHVFGDGECKIELETLKVVRTVDANKAESRRALRIVRNSRDILMRRWTELHG</sequence>
<dbReference type="EMBL" id="JAUOTP010000011">
    <property type="protein sequence ID" value="MDO6416688.1"/>
    <property type="molecule type" value="Genomic_DNA"/>
</dbReference>
<reference evidence="1" key="1">
    <citation type="submission" date="2023-07" db="EMBL/GenBank/DDBJ databases">
        <authorList>
            <person name="Kim M."/>
        </authorList>
    </citation>
    <scope>NUCLEOTIDE SEQUENCE</scope>
    <source>
        <strain evidence="1">BIUV-7</strain>
    </source>
</reference>
<keyword evidence="2" id="KW-1185">Reference proteome</keyword>
<name>A0ABT8YEA6_9SPHN</name>
<dbReference type="RefSeq" id="WP_303546431.1">
    <property type="nucleotide sequence ID" value="NZ_JAUOTP010000011.1"/>
</dbReference>
<accession>A0ABT8YEA6</accession>